<comment type="caution">
    <text evidence="1">The sequence shown here is derived from an EMBL/GenBank/DDBJ whole genome shotgun (WGS) entry which is preliminary data.</text>
</comment>
<organism evidence="1 2">
    <name type="scientific">Halorubrum laminariae</name>
    <dbReference type="NCBI Taxonomy" id="1433523"/>
    <lineage>
        <taxon>Archaea</taxon>
        <taxon>Methanobacteriati</taxon>
        <taxon>Methanobacteriota</taxon>
        <taxon>Stenosarchaea group</taxon>
        <taxon>Halobacteria</taxon>
        <taxon>Halobacteriales</taxon>
        <taxon>Haloferacaceae</taxon>
        <taxon>Halorubrum</taxon>
    </lineage>
</organism>
<name>A0ABD6BYY1_9EURY</name>
<reference evidence="1 2" key="1">
    <citation type="journal article" date="2019" name="Int. J. Syst. Evol. Microbiol.">
        <title>The Global Catalogue of Microorganisms (GCM) 10K type strain sequencing project: providing services to taxonomists for standard genome sequencing and annotation.</title>
        <authorList>
            <consortium name="The Broad Institute Genomics Platform"/>
            <consortium name="The Broad Institute Genome Sequencing Center for Infectious Disease"/>
            <person name="Wu L."/>
            <person name="Ma J."/>
        </authorList>
    </citation>
    <scope>NUCLEOTIDE SEQUENCE [LARGE SCALE GENOMIC DNA]</scope>
    <source>
        <strain evidence="1 2">CGMCC 1.12689</strain>
    </source>
</reference>
<proteinExistence type="predicted"/>
<keyword evidence="2" id="KW-1185">Reference proteome</keyword>
<evidence type="ECO:0000313" key="2">
    <source>
        <dbReference type="Proteomes" id="UP001597185"/>
    </source>
</evidence>
<protein>
    <submittedName>
        <fullName evidence="1">Uncharacterized protein</fullName>
    </submittedName>
</protein>
<dbReference type="Proteomes" id="UP001597185">
    <property type="component" value="Unassembled WGS sequence"/>
</dbReference>
<dbReference type="AlphaFoldDB" id="A0ABD6BYY1"/>
<gene>
    <name evidence="1" type="ORF">ACFR9T_06595</name>
</gene>
<evidence type="ECO:0000313" key="1">
    <source>
        <dbReference type="EMBL" id="MFD1570256.1"/>
    </source>
</evidence>
<dbReference type="RefSeq" id="WP_256396944.1">
    <property type="nucleotide sequence ID" value="NZ_JANHDL010000004.1"/>
</dbReference>
<accession>A0ABD6BYY1</accession>
<dbReference type="EMBL" id="JBHUDB010000002">
    <property type="protein sequence ID" value="MFD1570256.1"/>
    <property type="molecule type" value="Genomic_DNA"/>
</dbReference>
<sequence>MELPITNDVEIIFTDGTSRDVLLTIQHRDSEFIYAPRLTGVNEETLAEDVTKEDIAEMDILPLVYQAAPSFRDSDVFDINEKLHAKHSVNTIDAHQFTSTDSCTIGHPEHDGLLSVSDRDINNIHPDPVGKGIAELLSGIADPANNHLSFSR</sequence>